<reference evidence="2 3" key="1">
    <citation type="submission" date="2020-10" db="EMBL/GenBank/DDBJ databases">
        <title>The Coptis chinensis genome and diversification of protoberbering-type alkaloids.</title>
        <authorList>
            <person name="Wang B."/>
            <person name="Shu S."/>
            <person name="Song C."/>
            <person name="Liu Y."/>
        </authorList>
    </citation>
    <scope>NUCLEOTIDE SEQUENCE [LARGE SCALE GENOMIC DNA]</scope>
    <source>
        <strain evidence="2">HL-2020</strain>
        <tissue evidence="2">Leaf</tissue>
    </source>
</reference>
<keyword evidence="1" id="KW-0560">Oxidoreductase</keyword>
<dbReference type="PANTHER" id="PTHR10366:SF404">
    <property type="entry name" value="CINNAMOYL-COA REDUCTASE 1"/>
    <property type="match status" value="1"/>
</dbReference>
<evidence type="ECO:0000256" key="1">
    <source>
        <dbReference type="ARBA" id="ARBA00023002"/>
    </source>
</evidence>
<organism evidence="2 3">
    <name type="scientific">Coptis chinensis</name>
    <dbReference type="NCBI Taxonomy" id="261450"/>
    <lineage>
        <taxon>Eukaryota</taxon>
        <taxon>Viridiplantae</taxon>
        <taxon>Streptophyta</taxon>
        <taxon>Embryophyta</taxon>
        <taxon>Tracheophyta</taxon>
        <taxon>Spermatophyta</taxon>
        <taxon>Magnoliopsida</taxon>
        <taxon>Ranunculales</taxon>
        <taxon>Ranunculaceae</taxon>
        <taxon>Coptidoideae</taxon>
        <taxon>Coptis</taxon>
    </lineage>
</organism>
<evidence type="ECO:0000313" key="2">
    <source>
        <dbReference type="EMBL" id="KAF9600059.1"/>
    </source>
</evidence>
<gene>
    <name evidence="2" type="ORF">IFM89_002532</name>
</gene>
<keyword evidence="3" id="KW-1185">Reference proteome</keyword>
<dbReference type="GO" id="GO:0016616">
    <property type="term" value="F:oxidoreductase activity, acting on the CH-OH group of donors, NAD or NADP as acceptor"/>
    <property type="evidence" value="ECO:0007669"/>
    <property type="project" value="TreeGrafter"/>
</dbReference>
<dbReference type="Gene3D" id="3.40.50.720">
    <property type="entry name" value="NAD(P)-binding Rossmann-like Domain"/>
    <property type="match status" value="1"/>
</dbReference>
<dbReference type="SUPFAM" id="SSF51735">
    <property type="entry name" value="NAD(P)-binding Rossmann-fold domains"/>
    <property type="match status" value="1"/>
</dbReference>
<dbReference type="AlphaFoldDB" id="A0A835HIG2"/>
<accession>A0A835HIG2</accession>
<sequence>MAASKYLHRVDLVVVNPVLVVGPLLQPIANASIVHILKYLTGSAKTYANSVQTCVHVRDVDLTHILDYETPTSGRYLCAKSVLHCSDVVEILAKFYPEYPIPTKESMNCKSCKNMVSIPSCSNYYGYGIMHSYKFCIMEKHLAGKFLRIPDSWRVNA</sequence>
<dbReference type="PANTHER" id="PTHR10366">
    <property type="entry name" value="NAD DEPENDENT EPIMERASE/DEHYDRATASE"/>
    <property type="match status" value="1"/>
</dbReference>
<dbReference type="EMBL" id="JADFTS010000006">
    <property type="protein sequence ID" value="KAF9600059.1"/>
    <property type="molecule type" value="Genomic_DNA"/>
</dbReference>
<dbReference type="InterPro" id="IPR036291">
    <property type="entry name" value="NAD(P)-bd_dom_sf"/>
</dbReference>
<protein>
    <recommendedName>
        <fullName evidence="4">Cinnamoyl-CoA reductase</fullName>
    </recommendedName>
</protein>
<dbReference type="InterPro" id="IPR050425">
    <property type="entry name" value="NAD(P)_dehydrat-like"/>
</dbReference>
<evidence type="ECO:0008006" key="4">
    <source>
        <dbReference type="Google" id="ProtNLM"/>
    </source>
</evidence>
<proteinExistence type="predicted"/>
<dbReference type="OrthoDB" id="2735536at2759"/>
<comment type="caution">
    <text evidence="2">The sequence shown here is derived from an EMBL/GenBank/DDBJ whole genome shotgun (WGS) entry which is preliminary data.</text>
</comment>
<name>A0A835HIG2_9MAGN</name>
<evidence type="ECO:0000313" key="3">
    <source>
        <dbReference type="Proteomes" id="UP000631114"/>
    </source>
</evidence>
<dbReference type="Proteomes" id="UP000631114">
    <property type="component" value="Unassembled WGS sequence"/>
</dbReference>